<keyword evidence="5 8" id="KW-0808">Transferase</keyword>
<evidence type="ECO:0000256" key="3">
    <source>
        <dbReference type="ARBA" id="ARBA00007985"/>
    </source>
</evidence>
<keyword evidence="4 8" id="KW-0028">Amino-acid biosynthesis</keyword>
<evidence type="ECO:0000256" key="7">
    <source>
        <dbReference type="ARBA" id="ARBA00047508"/>
    </source>
</evidence>
<dbReference type="PANTHER" id="PTHR21225:SF12">
    <property type="entry name" value="PHOSPHO-2-DEHYDRO-3-DEOXYHEPTONATE ALDOLASE, TYROSINE-INHIBITED"/>
    <property type="match status" value="1"/>
</dbReference>
<proteinExistence type="inferred from homology"/>
<dbReference type="UniPathway" id="UPA00053">
    <property type="reaction ID" value="UER00084"/>
</dbReference>
<evidence type="ECO:0000259" key="9">
    <source>
        <dbReference type="Pfam" id="PF00793"/>
    </source>
</evidence>
<dbReference type="GO" id="GO:0009423">
    <property type="term" value="P:chorismate biosynthetic process"/>
    <property type="evidence" value="ECO:0007669"/>
    <property type="project" value="UniProtKB-UniPathway"/>
</dbReference>
<dbReference type="InterPro" id="IPR013785">
    <property type="entry name" value="Aldolase_TIM"/>
</dbReference>
<keyword evidence="6 8" id="KW-0057">Aromatic amino acid biosynthesis</keyword>
<evidence type="ECO:0000256" key="5">
    <source>
        <dbReference type="ARBA" id="ARBA00022679"/>
    </source>
</evidence>
<dbReference type="GO" id="GO:0009073">
    <property type="term" value="P:aromatic amino acid family biosynthetic process"/>
    <property type="evidence" value="ECO:0007669"/>
    <property type="project" value="UniProtKB-KW"/>
</dbReference>
<organism evidence="10 11">
    <name type="scientific">Dialister pneumosintes</name>
    <dbReference type="NCBI Taxonomy" id="39950"/>
    <lineage>
        <taxon>Bacteria</taxon>
        <taxon>Bacillati</taxon>
        <taxon>Bacillota</taxon>
        <taxon>Negativicutes</taxon>
        <taxon>Veillonellales</taxon>
        <taxon>Veillonellaceae</taxon>
        <taxon>Dialister</taxon>
    </lineage>
</organism>
<dbReference type="InterPro" id="IPR006218">
    <property type="entry name" value="DAHP1/KDSA"/>
</dbReference>
<dbReference type="NCBIfam" id="TIGR00034">
    <property type="entry name" value="aroFGH"/>
    <property type="match status" value="1"/>
</dbReference>
<dbReference type="GO" id="GO:0008652">
    <property type="term" value="P:amino acid biosynthetic process"/>
    <property type="evidence" value="ECO:0007669"/>
    <property type="project" value="UniProtKB-KW"/>
</dbReference>
<dbReference type="RefSeq" id="WP_069176762.1">
    <property type="nucleotide sequence ID" value="NZ_CP017037.1"/>
</dbReference>
<evidence type="ECO:0000313" key="11">
    <source>
        <dbReference type="Proteomes" id="UP000094757"/>
    </source>
</evidence>
<evidence type="ECO:0000313" key="10">
    <source>
        <dbReference type="EMBL" id="AOH38717.1"/>
    </source>
</evidence>
<dbReference type="STRING" id="39950.BCB69_01135"/>
<name>A0A1B3WCM3_9FIRM</name>
<dbReference type="EMBL" id="CP017037">
    <property type="protein sequence ID" value="AOH38717.1"/>
    <property type="molecule type" value="Genomic_DNA"/>
</dbReference>
<accession>A0A1B3WCM3</accession>
<dbReference type="Pfam" id="PF00793">
    <property type="entry name" value="DAHP_synth_1"/>
    <property type="match status" value="1"/>
</dbReference>
<evidence type="ECO:0000256" key="6">
    <source>
        <dbReference type="ARBA" id="ARBA00023141"/>
    </source>
</evidence>
<dbReference type="PANTHER" id="PTHR21225">
    <property type="entry name" value="PHOSPHO-2-DEHYDRO-3-DEOXYHEPTONATE ALDOLASE DAHP SYNTHETASE"/>
    <property type="match status" value="1"/>
</dbReference>
<comment type="function">
    <text evidence="1 8">Stereospecific condensation of phosphoenolpyruvate (PEP) and D-erythrose-4-phosphate (E4P) giving rise to 3-deoxy-D-arabino-heptulosonate-7-phosphate (DAHP).</text>
</comment>
<dbReference type="KEGG" id="dpn:BCB69_01135"/>
<evidence type="ECO:0000256" key="2">
    <source>
        <dbReference type="ARBA" id="ARBA00004688"/>
    </source>
</evidence>
<protein>
    <recommendedName>
        <fullName evidence="8">Phospho-2-dehydro-3-deoxyheptonate aldolase</fullName>
        <ecNumber evidence="8">2.5.1.54</ecNumber>
    </recommendedName>
</protein>
<evidence type="ECO:0000256" key="1">
    <source>
        <dbReference type="ARBA" id="ARBA00003726"/>
    </source>
</evidence>
<dbReference type="NCBIfam" id="NF009395">
    <property type="entry name" value="PRK12755.1"/>
    <property type="match status" value="1"/>
</dbReference>
<dbReference type="Gene3D" id="3.20.20.70">
    <property type="entry name" value="Aldolase class I"/>
    <property type="match status" value="1"/>
</dbReference>
<dbReference type="PIRSF" id="PIRSF001361">
    <property type="entry name" value="DAHP_synthase"/>
    <property type="match status" value="1"/>
</dbReference>
<sequence length="346" mass="39259">MNERLKFIKKLPTPIELQELFPINATLSHIKEQRDKQLQNILTGKDSRLLLIIGPCSADNETSVLDYMTRLSQIREEVSDKIFIIPRVYTNKPRTIGTGYKGMLHQPNLEKKENLIAGIIAVRELNTRIIKETGFTCSDEILYPETYLYLSDVLSYATIGARSVEDQLHRMIASGVNIPVGMKNPTSGDLSVLLNSISAAQHKQQFLFRGWEVATTGNPFAHAILRGYVDKFGNDSPNYHCEHLQRLMHSYQKRKLQNPAVIVDCNHANSNKKYLEQIRIAKDVLLSRRESTGLSQLIKGLMIESYIEDGCQPTHGGVYGKSITDPCLGWNKTKELIYTLREELDL</sequence>
<dbReference type="Proteomes" id="UP000094757">
    <property type="component" value="Chromosome"/>
</dbReference>
<dbReference type="SUPFAM" id="SSF51569">
    <property type="entry name" value="Aldolase"/>
    <property type="match status" value="1"/>
</dbReference>
<dbReference type="InterPro" id="IPR006219">
    <property type="entry name" value="DAHP_synth_1"/>
</dbReference>
<feature type="domain" description="DAHP synthetase I/KDSA" evidence="9">
    <location>
        <begin position="37"/>
        <end position="335"/>
    </location>
</feature>
<gene>
    <name evidence="10" type="ORF">BCB69_01135</name>
</gene>
<dbReference type="EC" id="2.5.1.54" evidence="8"/>
<comment type="similarity">
    <text evidence="3 8">Belongs to the class-I DAHP synthase family.</text>
</comment>
<evidence type="ECO:0000256" key="4">
    <source>
        <dbReference type="ARBA" id="ARBA00022605"/>
    </source>
</evidence>
<dbReference type="GO" id="GO:0005737">
    <property type="term" value="C:cytoplasm"/>
    <property type="evidence" value="ECO:0007669"/>
    <property type="project" value="TreeGrafter"/>
</dbReference>
<evidence type="ECO:0000256" key="8">
    <source>
        <dbReference type="PIRNR" id="PIRNR001361"/>
    </source>
</evidence>
<comment type="catalytic activity">
    <reaction evidence="7 8">
        <text>D-erythrose 4-phosphate + phosphoenolpyruvate + H2O = 7-phospho-2-dehydro-3-deoxy-D-arabino-heptonate + phosphate</text>
        <dbReference type="Rhea" id="RHEA:14717"/>
        <dbReference type="ChEBI" id="CHEBI:15377"/>
        <dbReference type="ChEBI" id="CHEBI:16897"/>
        <dbReference type="ChEBI" id="CHEBI:43474"/>
        <dbReference type="ChEBI" id="CHEBI:58394"/>
        <dbReference type="ChEBI" id="CHEBI:58702"/>
        <dbReference type="EC" id="2.5.1.54"/>
    </reaction>
</comment>
<comment type="pathway">
    <text evidence="2 8">Metabolic intermediate biosynthesis; chorismate biosynthesis; chorismate from D-erythrose 4-phosphate and phosphoenolpyruvate: step 1/7.</text>
</comment>
<dbReference type="AlphaFoldDB" id="A0A1B3WCM3"/>
<dbReference type="GO" id="GO:0003849">
    <property type="term" value="F:3-deoxy-7-phosphoheptulonate synthase activity"/>
    <property type="evidence" value="ECO:0007669"/>
    <property type="project" value="UniProtKB-EC"/>
</dbReference>
<reference evidence="11" key="1">
    <citation type="submission" date="2016-08" db="EMBL/GenBank/DDBJ databases">
        <authorList>
            <person name="Holder M.E."/>
            <person name="Ajami N.J."/>
            <person name="Petrosino J.F."/>
        </authorList>
    </citation>
    <scope>NUCLEOTIDE SEQUENCE [LARGE SCALE GENOMIC DNA]</scope>
    <source>
        <strain evidence="11">F0677</strain>
    </source>
</reference>